<dbReference type="Pfam" id="PF13472">
    <property type="entry name" value="Lipase_GDSL_2"/>
    <property type="match status" value="1"/>
</dbReference>
<dbReference type="RefSeq" id="WP_353864868.1">
    <property type="nucleotide sequence ID" value="NZ_CP088295.1"/>
</dbReference>
<evidence type="ECO:0000256" key="1">
    <source>
        <dbReference type="SAM" id="SignalP"/>
    </source>
</evidence>
<dbReference type="Gene3D" id="3.40.50.1110">
    <property type="entry name" value="SGNH hydrolase"/>
    <property type="match status" value="1"/>
</dbReference>
<gene>
    <name evidence="3" type="ORF">LRS13_02290</name>
</gene>
<dbReference type="InterPro" id="IPR036514">
    <property type="entry name" value="SGNH_hydro_sf"/>
</dbReference>
<keyword evidence="4" id="KW-1185">Reference proteome</keyword>
<reference evidence="4" key="1">
    <citation type="submission" date="2021-11" db="EMBL/GenBank/DDBJ databases">
        <title>Cultivation dependent microbiological survey of springs from the worlds oldest radium mine currently devoted to the extraction of radon-saturated water.</title>
        <authorList>
            <person name="Kapinusova G."/>
            <person name="Smrhova T."/>
            <person name="Strejcek M."/>
            <person name="Suman J."/>
            <person name="Jani K."/>
            <person name="Pajer P."/>
            <person name="Uhlik O."/>
        </authorList>
    </citation>
    <scope>NUCLEOTIDE SEQUENCE [LARGE SCALE GENOMIC DNA]</scope>
    <source>
        <strain evidence="4">J379</strain>
    </source>
</reference>
<accession>A0ABY5PIA0</accession>
<evidence type="ECO:0000313" key="4">
    <source>
        <dbReference type="Proteomes" id="UP001058860"/>
    </source>
</evidence>
<feature type="domain" description="SGNH hydrolase-type esterase" evidence="2">
    <location>
        <begin position="32"/>
        <end position="289"/>
    </location>
</feature>
<protein>
    <submittedName>
        <fullName evidence="3">SGNH/GDSL hydrolase family protein</fullName>
    </submittedName>
</protein>
<keyword evidence="1" id="KW-0732">Signal</keyword>
<organism evidence="3 4">
    <name type="scientific">Svornostia abyssi</name>
    <dbReference type="NCBI Taxonomy" id="2898438"/>
    <lineage>
        <taxon>Bacteria</taxon>
        <taxon>Bacillati</taxon>
        <taxon>Actinomycetota</taxon>
        <taxon>Thermoleophilia</taxon>
        <taxon>Solirubrobacterales</taxon>
        <taxon>Baekduiaceae</taxon>
        <taxon>Svornostia</taxon>
    </lineage>
</organism>
<dbReference type="EMBL" id="CP088295">
    <property type="protein sequence ID" value="UUY04380.1"/>
    <property type="molecule type" value="Genomic_DNA"/>
</dbReference>
<dbReference type="InterPro" id="IPR037460">
    <property type="entry name" value="SEST-like"/>
</dbReference>
<dbReference type="PANTHER" id="PTHR37981">
    <property type="entry name" value="LIPASE 2"/>
    <property type="match status" value="1"/>
</dbReference>
<dbReference type="InterPro" id="IPR013830">
    <property type="entry name" value="SGNH_hydro"/>
</dbReference>
<dbReference type="GO" id="GO:0016787">
    <property type="term" value="F:hydrolase activity"/>
    <property type="evidence" value="ECO:0007669"/>
    <property type="project" value="UniProtKB-KW"/>
</dbReference>
<proteinExistence type="predicted"/>
<feature type="signal peptide" evidence="1">
    <location>
        <begin position="1"/>
        <end position="23"/>
    </location>
</feature>
<sequence length="302" mass="31960">MRASWMAAVVASCVVVVAAPAQAAPAGGGYVALGDSYSAGSGLFPLASNPAVTPLCAQASRNYPKLVQRELGFPSFTDETCGGAKTVDMTNPQTVLGIFGGAAAGSKFDIVQNGPQFNALRPDTALVTLGIGGNDIGFAEIIGKCIAPWPTGTFCRHGFTRGGVDRVRGRIDELRVLLRGVLEGIRARSPQARIVTIGYPRILPPDPRRCWPQLPVASGDAPWLEGIQRYLNQAIRETTVAFGAEYADIEPASLGHDSCQRLASRRWVEPALPSRSAAIVHPSAAGERAMADEMLRVLRSVP</sequence>
<dbReference type="Proteomes" id="UP001058860">
    <property type="component" value="Chromosome"/>
</dbReference>
<keyword evidence="3" id="KW-0378">Hydrolase</keyword>
<feature type="chain" id="PRO_5045779163" evidence="1">
    <location>
        <begin position="24"/>
        <end position="302"/>
    </location>
</feature>
<dbReference type="PANTHER" id="PTHR37981:SF1">
    <property type="entry name" value="SGNH HYDROLASE-TYPE ESTERASE DOMAIN-CONTAINING PROTEIN"/>
    <property type="match status" value="1"/>
</dbReference>
<dbReference type="CDD" id="cd01823">
    <property type="entry name" value="SEST_like"/>
    <property type="match status" value="1"/>
</dbReference>
<evidence type="ECO:0000313" key="3">
    <source>
        <dbReference type="EMBL" id="UUY04380.1"/>
    </source>
</evidence>
<name>A0ABY5PIA0_9ACTN</name>
<dbReference type="SUPFAM" id="SSF52266">
    <property type="entry name" value="SGNH hydrolase"/>
    <property type="match status" value="1"/>
</dbReference>
<evidence type="ECO:0000259" key="2">
    <source>
        <dbReference type="Pfam" id="PF13472"/>
    </source>
</evidence>